<feature type="transmembrane region" description="Helical" evidence="1">
    <location>
        <begin position="21"/>
        <end position="41"/>
    </location>
</feature>
<name>A0A6B3P2L9_9PSED</name>
<keyword evidence="1" id="KW-0812">Transmembrane</keyword>
<evidence type="ECO:0000313" key="2">
    <source>
        <dbReference type="EMBL" id="NER65974.1"/>
    </source>
</evidence>
<dbReference type="AlphaFoldDB" id="A0A6B3P2L9"/>
<accession>A0A6B3P2L9</accession>
<evidence type="ECO:0000256" key="1">
    <source>
        <dbReference type="SAM" id="Phobius"/>
    </source>
</evidence>
<gene>
    <name evidence="2" type="ORF">G3436_21505</name>
</gene>
<dbReference type="RefSeq" id="WP_163949243.1">
    <property type="nucleotide sequence ID" value="NZ_JAAHBU010000360.1"/>
</dbReference>
<reference evidence="2 3" key="1">
    <citation type="submission" date="2020-02" db="EMBL/GenBank/DDBJ databases">
        <title>Broccoli isolated Pseudomonas sp.</title>
        <authorList>
            <person name="Fujikawa T."/>
            <person name="Sawada H."/>
        </authorList>
    </citation>
    <scope>NUCLEOTIDE SEQUENCE [LARGE SCALE GENOMIC DNA]</scope>
    <source>
        <strain evidence="2 3">MAFF212427</strain>
    </source>
</reference>
<comment type="caution">
    <text evidence="2">The sequence shown here is derived from an EMBL/GenBank/DDBJ whole genome shotgun (WGS) entry which is preliminary data.</text>
</comment>
<feature type="transmembrane region" description="Helical" evidence="1">
    <location>
        <begin position="47"/>
        <end position="64"/>
    </location>
</feature>
<keyword evidence="1" id="KW-1133">Transmembrane helix</keyword>
<proteinExistence type="predicted"/>
<evidence type="ECO:0008006" key="4">
    <source>
        <dbReference type="Google" id="ProtNLM"/>
    </source>
</evidence>
<keyword evidence="1" id="KW-0472">Membrane</keyword>
<keyword evidence="3" id="KW-1185">Reference proteome</keyword>
<protein>
    <recommendedName>
        <fullName evidence="4">Terminase</fullName>
    </recommendedName>
</protein>
<organism evidence="2 3">
    <name type="scientific">Pseudomonas brassicae</name>
    <dbReference type="NCBI Taxonomy" id="2708063"/>
    <lineage>
        <taxon>Bacteria</taxon>
        <taxon>Pseudomonadati</taxon>
        <taxon>Pseudomonadota</taxon>
        <taxon>Gammaproteobacteria</taxon>
        <taxon>Pseudomonadales</taxon>
        <taxon>Pseudomonadaceae</taxon>
        <taxon>Pseudomonas</taxon>
    </lineage>
</organism>
<dbReference type="Proteomes" id="UP000482634">
    <property type="component" value="Unassembled WGS sequence"/>
</dbReference>
<evidence type="ECO:0000313" key="3">
    <source>
        <dbReference type="Proteomes" id="UP000482634"/>
    </source>
</evidence>
<dbReference type="EMBL" id="JAAHBU010000360">
    <property type="protein sequence ID" value="NER65974.1"/>
    <property type="molecule type" value="Genomic_DNA"/>
</dbReference>
<sequence length="68" mass="7311">MNKPVFHLPHWQHAPRTPTNQALQLIALPLLVIGALLVLVGLFDTDLGTLAVGVIGVLAGLAVHHQRH</sequence>